<accession>A0A344U1D1</accession>
<name>A0A344U1D1_9ACTN</name>
<reference evidence="1 2" key="1">
    <citation type="submission" date="2018-01" db="EMBL/GenBank/DDBJ databases">
        <title>Draft genome Sequence of streptomyces globosus LZH-48.</title>
        <authorList>
            <person name="Ran K."/>
            <person name="Li Z."/>
            <person name="Wei S."/>
            <person name="Dong R."/>
        </authorList>
    </citation>
    <scope>NUCLEOTIDE SEQUENCE [LARGE SCALE GENOMIC DNA]</scope>
    <source>
        <strain evidence="1 2">LZH-48</strain>
    </source>
</reference>
<dbReference type="EMBL" id="CP030862">
    <property type="protein sequence ID" value="AXE24702.1"/>
    <property type="molecule type" value="Genomic_DNA"/>
</dbReference>
<sequence length="155" mass="17236">MDFSGYATDLVLGGSPGDLFRRFSSKLAERWPAYLQNGADHRSFDFGAIVLDPEGDRGESEVATFSRDLAMEDFWEEQGYALGADGEGPFAVFYKPFRQFSVKVDRGVEVGTGADWHDSFILVPEGFHVSLVTPEDPSSDPFSGWVRDVLIQSVW</sequence>
<dbReference type="OrthoDB" id="3293695at2"/>
<dbReference type="Proteomes" id="UP000252004">
    <property type="component" value="Chromosome"/>
</dbReference>
<dbReference type="RefSeq" id="WP_114055890.1">
    <property type="nucleotide sequence ID" value="NZ_CP030862.1"/>
</dbReference>
<keyword evidence="2" id="KW-1185">Reference proteome</keyword>
<evidence type="ECO:0000313" key="1">
    <source>
        <dbReference type="EMBL" id="AXE24702.1"/>
    </source>
</evidence>
<protein>
    <submittedName>
        <fullName evidence="1">Uncharacterized protein</fullName>
    </submittedName>
</protein>
<proteinExistence type="predicted"/>
<dbReference type="AlphaFoldDB" id="A0A344U1D1"/>
<evidence type="ECO:0000313" key="2">
    <source>
        <dbReference type="Proteomes" id="UP000252004"/>
    </source>
</evidence>
<dbReference type="KEGG" id="sgz:C0216_15670"/>
<organism evidence="1 2">
    <name type="scientific">Streptomyces globosus</name>
    <dbReference type="NCBI Taxonomy" id="68209"/>
    <lineage>
        <taxon>Bacteria</taxon>
        <taxon>Bacillati</taxon>
        <taxon>Actinomycetota</taxon>
        <taxon>Actinomycetes</taxon>
        <taxon>Kitasatosporales</taxon>
        <taxon>Streptomycetaceae</taxon>
        <taxon>Streptomyces</taxon>
    </lineage>
</organism>
<gene>
    <name evidence="1" type="ORF">C0216_15670</name>
</gene>